<dbReference type="OrthoDB" id="997896at2759"/>
<keyword evidence="2" id="KW-1185">Reference proteome</keyword>
<sequence>MSRHAPTRVREKGKKVTDIIQSKPFWKGVQNVLNVIELFVRVLRAVDGERRSKMGYLYETMDREKELI</sequence>
<organism evidence="1 2">
    <name type="scientific">Colocasia esculenta</name>
    <name type="common">Wild taro</name>
    <name type="synonym">Arum esculentum</name>
    <dbReference type="NCBI Taxonomy" id="4460"/>
    <lineage>
        <taxon>Eukaryota</taxon>
        <taxon>Viridiplantae</taxon>
        <taxon>Streptophyta</taxon>
        <taxon>Embryophyta</taxon>
        <taxon>Tracheophyta</taxon>
        <taxon>Spermatophyta</taxon>
        <taxon>Magnoliopsida</taxon>
        <taxon>Liliopsida</taxon>
        <taxon>Araceae</taxon>
        <taxon>Aroideae</taxon>
        <taxon>Colocasieae</taxon>
        <taxon>Colocasia</taxon>
    </lineage>
</organism>
<proteinExistence type="predicted"/>
<comment type="caution">
    <text evidence="1">The sequence shown here is derived from an EMBL/GenBank/DDBJ whole genome shotgun (WGS) entry which is preliminary data.</text>
</comment>
<evidence type="ECO:0000313" key="2">
    <source>
        <dbReference type="Proteomes" id="UP000652761"/>
    </source>
</evidence>
<dbReference type="Proteomes" id="UP000652761">
    <property type="component" value="Unassembled WGS sequence"/>
</dbReference>
<protein>
    <submittedName>
        <fullName evidence="1">Uncharacterized protein</fullName>
    </submittedName>
</protein>
<dbReference type="EMBL" id="NMUH01005776">
    <property type="protein sequence ID" value="MQM13671.1"/>
    <property type="molecule type" value="Genomic_DNA"/>
</dbReference>
<gene>
    <name evidence="1" type="ORF">Taro_046599</name>
</gene>
<dbReference type="AlphaFoldDB" id="A0A843X4C4"/>
<reference evidence="1" key="1">
    <citation type="submission" date="2017-07" db="EMBL/GenBank/DDBJ databases">
        <title>Taro Niue Genome Assembly and Annotation.</title>
        <authorList>
            <person name="Atibalentja N."/>
            <person name="Keating K."/>
            <person name="Fields C.J."/>
        </authorList>
    </citation>
    <scope>NUCLEOTIDE SEQUENCE</scope>
    <source>
        <strain evidence="1">Niue_2</strain>
        <tissue evidence="1">Leaf</tissue>
    </source>
</reference>
<evidence type="ECO:0000313" key="1">
    <source>
        <dbReference type="EMBL" id="MQM13671.1"/>
    </source>
</evidence>
<name>A0A843X4C4_COLES</name>
<accession>A0A843X4C4</accession>